<gene>
    <name evidence="2" type="ORF">PGQ11_001781</name>
</gene>
<proteinExistence type="predicted"/>
<name>A0ABR2JHU5_9PEZI</name>
<sequence length="315" mass="34889">MPPSAPGPTAPSTTRATYSSMAEKAEQGVQPSPPKNASPSAPASGGTSNNKASSSAPHHPQRRGGGGGGGYQKPPPSRHRHQHQQQHGPKKQGGEEEEEQVYVLTLLTDPAHERAMSALRRRWFPAHRLKVANAHMTLFHALPGRLLDTIKRDLAATATSMEGFEIEAGRGDVFRMGWKGVAVHVRGCEERVGKMRRGLIERWEVLGEREEEAGVDGADPVMFEQGEGKHHGASGGGEGKMEGVLSEQDARRGWKAHYTIMNKEEDREKVDECFDELRRGFETTRATVLGLRLWRYDRGWWRQEQDFVFGGENSQ</sequence>
<dbReference type="Proteomes" id="UP001390339">
    <property type="component" value="Unassembled WGS sequence"/>
</dbReference>
<comment type="caution">
    <text evidence="2">The sequence shown here is derived from an EMBL/GenBank/DDBJ whole genome shotgun (WGS) entry which is preliminary data.</text>
</comment>
<organism evidence="2 3">
    <name type="scientific">Apiospora arundinis</name>
    <dbReference type="NCBI Taxonomy" id="335852"/>
    <lineage>
        <taxon>Eukaryota</taxon>
        <taxon>Fungi</taxon>
        <taxon>Dikarya</taxon>
        <taxon>Ascomycota</taxon>
        <taxon>Pezizomycotina</taxon>
        <taxon>Sordariomycetes</taxon>
        <taxon>Xylariomycetidae</taxon>
        <taxon>Amphisphaeriales</taxon>
        <taxon>Apiosporaceae</taxon>
        <taxon>Apiospora</taxon>
    </lineage>
</organism>
<keyword evidence="3" id="KW-1185">Reference proteome</keyword>
<accession>A0ABR2JHU5</accession>
<feature type="region of interest" description="Disordered" evidence="1">
    <location>
        <begin position="1"/>
        <end position="99"/>
    </location>
</feature>
<dbReference type="Gene3D" id="3.90.1140.10">
    <property type="entry name" value="Cyclic phosphodiesterase"/>
    <property type="match status" value="1"/>
</dbReference>
<reference evidence="2 3" key="1">
    <citation type="journal article" date="2024" name="IMA Fungus">
        <title>Apiospora arundinis, a panoply of carbohydrate-active enzymes and secondary metabolites.</title>
        <authorList>
            <person name="Sorensen T."/>
            <person name="Petersen C."/>
            <person name="Muurmann A.T."/>
            <person name="Christiansen J.V."/>
            <person name="Brundto M.L."/>
            <person name="Overgaard C.K."/>
            <person name="Boysen A.T."/>
            <person name="Wollenberg R.D."/>
            <person name="Larsen T.O."/>
            <person name="Sorensen J.L."/>
            <person name="Nielsen K.L."/>
            <person name="Sondergaard T.E."/>
        </authorList>
    </citation>
    <scope>NUCLEOTIDE SEQUENCE [LARGE SCALE GENOMIC DNA]</scope>
    <source>
        <strain evidence="2 3">AAU 773</strain>
    </source>
</reference>
<protein>
    <submittedName>
        <fullName evidence="2">Uncharacterized protein</fullName>
    </submittedName>
</protein>
<dbReference type="EMBL" id="JAPCWZ010000002">
    <property type="protein sequence ID" value="KAK8876835.1"/>
    <property type="molecule type" value="Genomic_DNA"/>
</dbReference>
<dbReference type="Pfam" id="PF13563">
    <property type="entry name" value="2_5_RNA_ligase2"/>
    <property type="match status" value="1"/>
</dbReference>
<evidence type="ECO:0000313" key="2">
    <source>
        <dbReference type="EMBL" id="KAK8876835.1"/>
    </source>
</evidence>
<evidence type="ECO:0000256" key="1">
    <source>
        <dbReference type="SAM" id="MobiDB-lite"/>
    </source>
</evidence>
<feature type="compositionally biased region" description="Basic residues" evidence="1">
    <location>
        <begin position="76"/>
        <end position="90"/>
    </location>
</feature>
<evidence type="ECO:0000313" key="3">
    <source>
        <dbReference type="Proteomes" id="UP001390339"/>
    </source>
</evidence>
<feature type="compositionally biased region" description="Polar residues" evidence="1">
    <location>
        <begin position="45"/>
        <end position="56"/>
    </location>
</feature>